<dbReference type="Proteomes" id="UP001202248">
    <property type="component" value="Unassembled WGS sequence"/>
</dbReference>
<gene>
    <name evidence="1" type="ORF">MKP09_11785</name>
</gene>
<keyword evidence="2" id="KW-1185">Reference proteome</keyword>
<organism evidence="1 2">
    <name type="scientific">Niabella ginsengisoli</name>
    <dbReference type="NCBI Taxonomy" id="522298"/>
    <lineage>
        <taxon>Bacteria</taxon>
        <taxon>Pseudomonadati</taxon>
        <taxon>Bacteroidota</taxon>
        <taxon>Chitinophagia</taxon>
        <taxon>Chitinophagales</taxon>
        <taxon>Chitinophagaceae</taxon>
        <taxon>Niabella</taxon>
    </lineage>
</organism>
<evidence type="ECO:0000313" key="1">
    <source>
        <dbReference type="EMBL" id="MCH5598541.1"/>
    </source>
</evidence>
<sequence length="72" mass="8749">MSTKIKCPNCSNEFEPNEAIREEVEKELRAKITDWQKKKTEEHLSELQKKNRNGRTNYSWRNLHCRNNWKNS</sequence>
<evidence type="ECO:0000313" key="2">
    <source>
        <dbReference type="Proteomes" id="UP001202248"/>
    </source>
</evidence>
<comment type="caution">
    <text evidence="1">The sequence shown here is derived from an EMBL/GenBank/DDBJ whole genome shotgun (WGS) entry which is preliminary data.</text>
</comment>
<accession>A0ABS9SJP8</accession>
<reference evidence="1 2" key="1">
    <citation type="submission" date="2022-02" db="EMBL/GenBank/DDBJ databases">
        <authorList>
            <person name="Min J."/>
        </authorList>
    </citation>
    <scope>NUCLEOTIDE SEQUENCE [LARGE SCALE GENOMIC DNA]</scope>
    <source>
        <strain evidence="1 2">GR10-1</strain>
    </source>
</reference>
<dbReference type="RefSeq" id="WP_240830202.1">
    <property type="nucleotide sequence ID" value="NZ_JAKWBL010000002.1"/>
</dbReference>
<evidence type="ECO:0008006" key="3">
    <source>
        <dbReference type="Google" id="ProtNLM"/>
    </source>
</evidence>
<dbReference type="EMBL" id="JAKWBL010000002">
    <property type="protein sequence ID" value="MCH5598541.1"/>
    <property type="molecule type" value="Genomic_DNA"/>
</dbReference>
<protein>
    <recommendedName>
        <fullName evidence="3">DUF2130 domain-containing protein</fullName>
    </recommendedName>
</protein>
<proteinExistence type="predicted"/>
<name>A0ABS9SJP8_9BACT</name>